<evidence type="ECO:0000256" key="3">
    <source>
        <dbReference type="ARBA" id="ARBA00022985"/>
    </source>
</evidence>
<evidence type="ECO:0000313" key="5">
    <source>
        <dbReference type="Proteomes" id="UP001239462"/>
    </source>
</evidence>
<keyword evidence="1" id="KW-0808">Transferase</keyword>
<dbReference type="PANTHER" id="PTHR42866">
    <property type="entry name" value="3-DEOXY-MANNO-OCTULOSONATE CYTIDYLYLTRANSFERASE"/>
    <property type="match status" value="1"/>
</dbReference>
<accession>A0ABT7PIH5</accession>
<dbReference type="SUPFAM" id="SSF53448">
    <property type="entry name" value="Nucleotide-diphospho-sugar transferases"/>
    <property type="match status" value="1"/>
</dbReference>
<dbReference type="RefSeq" id="WP_289163933.1">
    <property type="nucleotide sequence ID" value="NZ_JASZZN010000008.1"/>
</dbReference>
<keyword evidence="5" id="KW-1185">Reference proteome</keyword>
<evidence type="ECO:0000313" key="4">
    <source>
        <dbReference type="EMBL" id="MDM4016303.1"/>
    </source>
</evidence>
<dbReference type="Proteomes" id="UP001239462">
    <property type="component" value="Unassembled WGS sequence"/>
</dbReference>
<dbReference type="CDD" id="cd02517">
    <property type="entry name" value="CMP-KDO-Synthetase"/>
    <property type="match status" value="1"/>
</dbReference>
<gene>
    <name evidence="4" type="ORF">QTN89_12745</name>
</gene>
<name>A0ABT7PIH5_9BACT</name>
<dbReference type="PANTHER" id="PTHR42866:SF2">
    <property type="entry name" value="3-DEOXY-MANNO-OCTULOSONATE CYTIDYLYLTRANSFERASE, MITOCHONDRIAL"/>
    <property type="match status" value="1"/>
</dbReference>
<organism evidence="4 5">
    <name type="scientific">Roseiconus lacunae</name>
    <dbReference type="NCBI Taxonomy" id="2605694"/>
    <lineage>
        <taxon>Bacteria</taxon>
        <taxon>Pseudomonadati</taxon>
        <taxon>Planctomycetota</taxon>
        <taxon>Planctomycetia</taxon>
        <taxon>Pirellulales</taxon>
        <taxon>Pirellulaceae</taxon>
        <taxon>Roseiconus</taxon>
    </lineage>
</organism>
<proteinExistence type="predicted"/>
<reference evidence="4 5" key="1">
    <citation type="submission" date="2023-06" db="EMBL/GenBank/DDBJ databases">
        <title>Roseiconus lacunae JC819 isolated from Gulf of Mannar region, Tamil Nadu.</title>
        <authorList>
            <person name="Pk S."/>
            <person name="Ch S."/>
            <person name="Ch V.R."/>
        </authorList>
    </citation>
    <scope>NUCLEOTIDE SEQUENCE [LARGE SCALE GENOMIC DNA]</scope>
    <source>
        <strain evidence="4 5">JC819</strain>
    </source>
</reference>
<keyword evidence="3" id="KW-0448">Lipopolysaccharide biosynthesis</keyword>
<sequence>MTRFQIVLPARLASSRLSEKLLQRVNGKTVLQYTYESASRAKVAQQGVIVAVDHPRLADEVESFGGRWVMTPADCASGTDRVAHVAAQLPGVDVLVNVQSDEPEIDPDSIDAVAMTLSDDSEADLGTAATPIIDPAALTDPGIVKVVMGQPAELAATQGSGAGQSSAVKGRAVYFSRACVPFDRDGDPVDRLQQVPATYWHHLGLYAYRPDFLRWFASAPQSYLERVEKLEQLRAIEAGKKVVVAVVGPAASGIDTPADLAAFRARQA</sequence>
<dbReference type="GO" id="GO:0016779">
    <property type="term" value="F:nucleotidyltransferase activity"/>
    <property type="evidence" value="ECO:0007669"/>
    <property type="project" value="UniProtKB-KW"/>
</dbReference>
<dbReference type="Gene3D" id="3.90.550.10">
    <property type="entry name" value="Spore Coat Polysaccharide Biosynthesis Protein SpsA, Chain A"/>
    <property type="match status" value="1"/>
</dbReference>
<dbReference type="EMBL" id="JASZZN010000008">
    <property type="protein sequence ID" value="MDM4016303.1"/>
    <property type="molecule type" value="Genomic_DNA"/>
</dbReference>
<dbReference type="InterPro" id="IPR003329">
    <property type="entry name" value="Cytidylyl_trans"/>
</dbReference>
<keyword evidence="2 4" id="KW-0548">Nucleotidyltransferase</keyword>
<dbReference type="InterPro" id="IPR004528">
    <property type="entry name" value="KdsB"/>
</dbReference>
<comment type="caution">
    <text evidence="4">The sequence shown here is derived from an EMBL/GenBank/DDBJ whole genome shotgun (WGS) entry which is preliminary data.</text>
</comment>
<dbReference type="Pfam" id="PF02348">
    <property type="entry name" value="CTP_transf_3"/>
    <property type="match status" value="1"/>
</dbReference>
<dbReference type="InterPro" id="IPR029044">
    <property type="entry name" value="Nucleotide-diphossugar_trans"/>
</dbReference>
<evidence type="ECO:0000256" key="2">
    <source>
        <dbReference type="ARBA" id="ARBA00022695"/>
    </source>
</evidence>
<evidence type="ECO:0000256" key="1">
    <source>
        <dbReference type="ARBA" id="ARBA00022679"/>
    </source>
</evidence>
<protein>
    <submittedName>
        <fullName evidence="4">3-deoxy-manno-octulosonate cytidylyltransferase</fullName>
    </submittedName>
</protein>